<evidence type="ECO:0000313" key="1">
    <source>
        <dbReference type="EMBL" id="RDY57736.1"/>
    </source>
</evidence>
<reference evidence="1 2" key="1">
    <citation type="submission" date="2018-08" db="EMBL/GenBank/DDBJ databases">
        <title>Muricauda nanhaiensis sp. nov., isolated from seawater of the South China Sea.</title>
        <authorList>
            <person name="Dang Y."/>
        </authorList>
    </citation>
    <scope>NUCLEOTIDE SEQUENCE [LARGE SCALE GENOMIC DNA]</scope>
    <source>
        <strain evidence="1 2">SM1704</strain>
    </source>
</reference>
<dbReference type="EMBL" id="QTJX01000007">
    <property type="protein sequence ID" value="RDY57736.1"/>
    <property type="molecule type" value="Genomic_DNA"/>
</dbReference>
<dbReference type="Proteomes" id="UP000261828">
    <property type="component" value="Unassembled WGS sequence"/>
</dbReference>
<dbReference type="RefSeq" id="WP_116185835.1">
    <property type="nucleotide sequence ID" value="NZ_QTJX01000007.1"/>
</dbReference>
<keyword evidence="2" id="KW-1185">Reference proteome</keyword>
<organism evidence="1 2">
    <name type="scientific">Flagellimonas nanhaiensis</name>
    <dbReference type="NCBI Taxonomy" id="2292706"/>
    <lineage>
        <taxon>Bacteria</taxon>
        <taxon>Pseudomonadati</taxon>
        <taxon>Bacteroidota</taxon>
        <taxon>Flavobacteriia</taxon>
        <taxon>Flavobacteriales</taxon>
        <taxon>Flavobacteriaceae</taxon>
        <taxon>Flagellimonas</taxon>
    </lineage>
</organism>
<dbReference type="OrthoDB" id="5194822at2"/>
<protein>
    <submittedName>
        <fullName evidence="1">Uncharacterized protein</fullName>
    </submittedName>
</protein>
<name>A0A371JLA9_9FLAO</name>
<comment type="caution">
    <text evidence="1">The sequence shown here is derived from an EMBL/GenBank/DDBJ whole genome shotgun (WGS) entry which is preliminary data.</text>
</comment>
<proteinExistence type="predicted"/>
<gene>
    <name evidence="1" type="ORF">DX873_17715</name>
</gene>
<dbReference type="AlphaFoldDB" id="A0A371JLA9"/>
<sequence length="86" mass="10290">MDIETFNNLSKEERQEYFWDFANSPIDSLKTLNFDYYLFRQENTGLHFELRVGKIPNQTDVKCISENVVIERYGKKHQNVDGNPWD</sequence>
<accession>A0A371JLA9</accession>
<evidence type="ECO:0000313" key="2">
    <source>
        <dbReference type="Proteomes" id="UP000261828"/>
    </source>
</evidence>